<keyword evidence="3" id="KW-0560">Oxidoreductase</keyword>
<evidence type="ECO:0000313" key="6">
    <source>
        <dbReference type="Proteomes" id="UP000189735"/>
    </source>
</evidence>
<dbReference type="Pfam" id="PF00248">
    <property type="entry name" value="Aldo_ket_red"/>
    <property type="match status" value="1"/>
</dbReference>
<dbReference type="GO" id="GO:0016491">
    <property type="term" value="F:oxidoreductase activity"/>
    <property type="evidence" value="ECO:0007669"/>
    <property type="project" value="UniProtKB-KW"/>
</dbReference>
<dbReference type="Gene3D" id="3.20.20.100">
    <property type="entry name" value="NADP-dependent oxidoreductase domain"/>
    <property type="match status" value="1"/>
</dbReference>
<dbReference type="PANTHER" id="PTHR43150">
    <property type="entry name" value="HYPERKINETIC, ISOFORM M"/>
    <property type="match status" value="1"/>
</dbReference>
<keyword evidence="2" id="KW-0521">NADP</keyword>
<dbReference type="Proteomes" id="UP000189735">
    <property type="component" value="Unassembled WGS sequence"/>
</dbReference>
<proteinExistence type="inferred from homology"/>
<dbReference type="AlphaFoldDB" id="A0A1T4YHG0"/>
<name>A0A1T4YHG0_9MICO</name>
<dbReference type="EMBL" id="FUYG01000009">
    <property type="protein sequence ID" value="SKB01234.1"/>
    <property type="molecule type" value="Genomic_DNA"/>
</dbReference>
<dbReference type="InterPro" id="IPR023210">
    <property type="entry name" value="NADP_OxRdtase_dom"/>
</dbReference>
<dbReference type="InterPro" id="IPR036812">
    <property type="entry name" value="NAD(P)_OxRdtase_dom_sf"/>
</dbReference>
<protein>
    <submittedName>
        <fullName evidence="5">L-glyceraldehyde 3-phosphate reductase</fullName>
    </submittedName>
</protein>
<dbReference type="SUPFAM" id="SSF51430">
    <property type="entry name" value="NAD(P)-linked oxidoreductase"/>
    <property type="match status" value="1"/>
</dbReference>
<gene>
    <name evidence="5" type="ORF">SAMN06295879_3215</name>
</gene>
<feature type="domain" description="NADP-dependent oxidoreductase" evidence="4">
    <location>
        <begin position="37"/>
        <end position="335"/>
    </location>
</feature>
<accession>A0A1T4YHG0</accession>
<evidence type="ECO:0000256" key="2">
    <source>
        <dbReference type="ARBA" id="ARBA00022857"/>
    </source>
</evidence>
<dbReference type="NCBIfam" id="NF007388">
    <property type="entry name" value="PRK09912.1"/>
    <property type="match status" value="1"/>
</dbReference>
<evidence type="ECO:0000259" key="4">
    <source>
        <dbReference type="Pfam" id="PF00248"/>
    </source>
</evidence>
<dbReference type="PANTHER" id="PTHR43150:SF4">
    <property type="entry name" value="L-GLYCERALDEHYDE 3-PHOSPHATE REDUCTASE"/>
    <property type="match status" value="1"/>
</dbReference>
<evidence type="ECO:0000313" key="5">
    <source>
        <dbReference type="EMBL" id="SKB01234.1"/>
    </source>
</evidence>
<comment type="similarity">
    <text evidence="1">Belongs to the shaker potassium channel beta subunit family.</text>
</comment>
<evidence type="ECO:0000256" key="3">
    <source>
        <dbReference type="ARBA" id="ARBA00023002"/>
    </source>
</evidence>
<evidence type="ECO:0000256" key="1">
    <source>
        <dbReference type="ARBA" id="ARBA00006515"/>
    </source>
</evidence>
<organism evidence="5 6">
    <name type="scientific">Agreia bicolorata</name>
    <dbReference type="NCBI Taxonomy" id="110935"/>
    <lineage>
        <taxon>Bacteria</taxon>
        <taxon>Bacillati</taxon>
        <taxon>Actinomycetota</taxon>
        <taxon>Actinomycetes</taxon>
        <taxon>Micrococcales</taxon>
        <taxon>Microbacteriaceae</taxon>
        <taxon>Agreia</taxon>
    </lineage>
</organism>
<sequence>MALVLYGCRVTYSAEDSRYESMKYNRTGRSGLKLPALSLGLWHNFGDTKPRETQRDIVRRAFDRGVTHFDLANNYGPPYGSAETNFGRILADDFGAYRDELVISSKAGYDMWPGPYGDFGSRKYLLASLDQSLGRLGLDYVDIFYHHRPDPETPIEETAAALAAAVAQGKALYVGVSNYSPDDTRRMHAALAEHRVPLLIHQPRYSMFDRHIEDEGLLPVLDELGVGGIVFSPLAQGLLTDRYLTGTVPDGSRAATSRFLSESRIDDDYLARARALHSIAQDRGQTLAQLALTWVLRQPQVTSAIIGASSVEQLDQNLDALRAEPLSEAELALIELHAVHGTGL</sequence>
<reference evidence="6" key="1">
    <citation type="submission" date="2017-02" db="EMBL/GenBank/DDBJ databases">
        <authorList>
            <person name="Varghese N."/>
            <person name="Submissions S."/>
        </authorList>
    </citation>
    <scope>NUCLEOTIDE SEQUENCE [LARGE SCALE GENOMIC DNA]</scope>
    <source>
        <strain evidence="6">VKM Ac-2052</strain>
    </source>
</reference>
<dbReference type="GO" id="GO:0051596">
    <property type="term" value="P:methylglyoxal catabolic process"/>
    <property type="evidence" value="ECO:0007669"/>
    <property type="project" value="TreeGrafter"/>
</dbReference>
<dbReference type="InterPro" id="IPR005399">
    <property type="entry name" value="K_chnl_volt-dep_bsu_KCNAB-rel"/>
</dbReference>